<dbReference type="PANTHER" id="PTHR33800:SF1">
    <property type="entry name" value="OS02G0698100 PROTEIN"/>
    <property type="match status" value="1"/>
</dbReference>
<reference evidence="3" key="1">
    <citation type="journal article" date="2019" name="Nat. Commun.">
        <title>The genome of broomcorn millet.</title>
        <authorList>
            <person name="Zou C."/>
            <person name="Miki D."/>
            <person name="Li D."/>
            <person name="Tang Q."/>
            <person name="Xiao L."/>
            <person name="Rajput S."/>
            <person name="Deng P."/>
            <person name="Jia W."/>
            <person name="Huang R."/>
            <person name="Zhang M."/>
            <person name="Sun Y."/>
            <person name="Hu J."/>
            <person name="Fu X."/>
            <person name="Schnable P.S."/>
            <person name="Li F."/>
            <person name="Zhang H."/>
            <person name="Feng B."/>
            <person name="Zhu X."/>
            <person name="Liu R."/>
            <person name="Schnable J.C."/>
            <person name="Zhu J.-K."/>
            <person name="Zhang H."/>
        </authorList>
    </citation>
    <scope>NUCLEOTIDE SEQUENCE [LARGE SCALE GENOMIC DNA]</scope>
</reference>
<dbReference type="AlphaFoldDB" id="A0A3L6RPT4"/>
<proteinExistence type="predicted"/>
<dbReference type="Pfam" id="PF03478">
    <property type="entry name" value="Beta-prop_KIB1-4"/>
    <property type="match status" value="1"/>
</dbReference>
<name>A0A3L6RPT4_PANMI</name>
<dbReference type="OrthoDB" id="593838at2759"/>
<sequence>MKPPEARPPAAAVPAMPEFRDWGGLPELPLSEVLRRLLPCLRSIYAFAAVCRPWRLLLRASAADLLRPGLPPLLLNPRSSVIAAFYKLVLAEPLAYRTDLRAEGAVLLSASRGHLLLHRRPYPSEDEARIIIIDAFTGAERREITLPSPRFACHYAALSPTHLLVFHSKHAFFSLPFPDPNPNPSSSSPHWTKHSLPRSASFVTGVLEFRGRFLGLTDRAQLLEFRLCAGPQGQSQTVQMLPAAGLPDATTFERWHFGPRLVAAGDRLLLVLFMLEPKSASLLQNKRVVKKVAVYGLDMAQMRWEEVENIGAYSLFVDCASKSAAACIDVRSCGVEENRVYVVAPGCPWRSFPPGWEAALDDAGNELFSRRAMDQQPWPSNIWVYPQLFF</sequence>
<dbReference type="PANTHER" id="PTHR33800">
    <property type="entry name" value="OS06G0113600 PROTEIN"/>
    <property type="match status" value="1"/>
</dbReference>
<gene>
    <name evidence="2" type="ORF">C2845_PM11G29180</name>
</gene>
<protein>
    <recommendedName>
        <fullName evidence="1">KIB1-4 beta-propeller domain-containing protein</fullName>
    </recommendedName>
</protein>
<keyword evidence="3" id="KW-1185">Reference proteome</keyword>
<organism evidence="2 3">
    <name type="scientific">Panicum miliaceum</name>
    <name type="common">Proso millet</name>
    <name type="synonym">Broomcorn millet</name>
    <dbReference type="NCBI Taxonomy" id="4540"/>
    <lineage>
        <taxon>Eukaryota</taxon>
        <taxon>Viridiplantae</taxon>
        <taxon>Streptophyta</taxon>
        <taxon>Embryophyta</taxon>
        <taxon>Tracheophyta</taxon>
        <taxon>Spermatophyta</taxon>
        <taxon>Magnoliopsida</taxon>
        <taxon>Liliopsida</taxon>
        <taxon>Poales</taxon>
        <taxon>Poaceae</taxon>
        <taxon>PACMAD clade</taxon>
        <taxon>Panicoideae</taxon>
        <taxon>Panicodae</taxon>
        <taxon>Paniceae</taxon>
        <taxon>Panicinae</taxon>
        <taxon>Panicum</taxon>
        <taxon>Panicum sect. Panicum</taxon>
    </lineage>
</organism>
<dbReference type="Proteomes" id="UP000275267">
    <property type="component" value="Unassembled WGS sequence"/>
</dbReference>
<evidence type="ECO:0000313" key="3">
    <source>
        <dbReference type="Proteomes" id="UP000275267"/>
    </source>
</evidence>
<evidence type="ECO:0000259" key="1">
    <source>
        <dbReference type="Pfam" id="PF03478"/>
    </source>
</evidence>
<comment type="caution">
    <text evidence="2">The sequence shown here is derived from an EMBL/GenBank/DDBJ whole genome shotgun (WGS) entry which is preliminary data.</text>
</comment>
<evidence type="ECO:0000313" key="2">
    <source>
        <dbReference type="EMBL" id="RLN07390.1"/>
    </source>
</evidence>
<accession>A0A3L6RPT4</accession>
<feature type="domain" description="KIB1-4 beta-propeller" evidence="1">
    <location>
        <begin position="96"/>
        <end position="343"/>
    </location>
</feature>
<dbReference type="InterPro" id="IPR005174">
    <property type="entry name" value="KIB1-4_b-propeller"/>
</dbReference>
<dbReference type="EMBL" id="PQIB02000007">
    <property type="protein sequence ID" value="RLN07390.1"/>
    <property type="molecule type" value="Genomic_DNA"/>
</dbReference>